<evidence type="ECO:0000313" key="10">
    <source>
        <dbReference type="Proteomes" id="UP000095280"/>
    </source>
</evidence>
<dbReference type="Proteomes" id="UP000095280">
    <property type="component" value="Unplaced"/>
</dbReference>
<evidence type="ECO:0000256" key="6">
    <source>
        <dbReference type="SAM" id="MobiDB-lite"/>
    </source>
</evidence>
<evidence type="ECO:0000256" key="2">
    <source>
        <dbReference type="ARBA" id="ARBA00007200"/>
    </source>
</evidence>
<dbReference type="InterPro" id="IPR046791">
    <property type="entry name" value="Polycystin_dom"/>
</dbReference>
<protein>
    <submittedName>
        <fullName evidence="11">PKD_channel domain-containing protein</fullName>
    </submittedName>
</protein>
<dbReference type="InterPro" id="IPR051223">
    <property type="entry name" value="Polycystin"/>
</dbReference>
<dbReference type="InterPro" id="IPR013122">
    <property type="entry name" value="PKD1_2_channel"/>
</dbReference>
<evidence type="ECO:0000313" key="11">
    <source>
        <dbReference type="WBParaSite" id="maker-unitig_28297-snap-gene-0.2-mRNA-1"/>
    </source>
</evidence>
<dbReference type="WBParaSite" id="maker-unitig_28297-snap-gene-0.2-mRNA-1">
    <property type="protein sequence ID" value="maker-unitig_28297-snap-gene-0.2-mRNA-1"/>
    <property type="gene ID" value="maker-unitig_28297-snap-gene-0.2"/>
</dbReference>
<organism evidence="10 11">
    <name type="scientific">Macrostomum lignano</name>
    <dbReference type="NCBI Taxonomy" id="282301"/>
    <lineage>
        <taxon>Eukaryota</taxon>
        <taxon>Metazoa</taxon>
        <taxon>Spiralia</taxon>
        <taxon>Lophotrochozoa</taxon>
        <taxon>Platyhelminthes</taxon>
        <taxon>Rhabditophora</taxon>
        <taxon>Macrostomorpha</taxon>
        <taxon>Macrostomida</taxon>
        <taxon>Macrostomidae</taxon>
        <taxon>Macrostomum</taxon>
    </lineage>
</organism>
<feature type="transmembrane region" description="Helical" evidence="7">
    <location>
        <begin position="226"/>
        <end position="247"/>
    </location>
</feature>
<accession>A0A1I8FCC3</accession>
<comment type="subcellular location">
    <subcellularLocation>
        <location evidence="1">Membrane</location>
        <topology evidence="1">Multi-pass membrane protein</topology>
    </subcellularLocation>
</comment>
<sequence>NPGRGVVQQRSDPLLQRGCYGDRVARLCRLRLCGRSEFRMDTCPSGAPSAYAYLVGHCVRELQLLGRREENMGPYMAARQYTYASGGYVFQFRGSLSAMQANINELKTLQWLDRQTRAVFIDLAFYNPNVNLFGIGPSYLSSRALAECSFEIACQVLFLLMLLGMIIKELAANIYKQRKAYFWSIWNLAELFILFGSIAAYAYVIYETSKLTEEFSKYGGNVYLNFQYVAFWNEYLTYFTAFIVFCVHAKVHSGLLRFQQAHGHDAARVPPLPPKDIRQILVMVFIMFCAFVQTFHLIFLQRLYGYSTFLSRWGKFKFLELYESSRFLGPLIFAHGHDCFVGLGQSRARQGTYLFSSQPGQHELPQQSLDEQLNVTLPSRVDNLLASFINKTYLRRRSKAKPLQGRSAGAGGAAQQKVKVAASARNWRPLQSR</sequence>
<evidence type="ECO:0000256" key="4">
    <source>
        <dbReference type="ARBA" id="ARBA00022989"/>
    </source>
</evidence>
<dbReference type="PANTHER" id="PTHR10877:SF150">
    <property type="entry name" value="REJ DOMAIN-CONTAINING PROTEIN"/>
    <property type="match status" value="1"/>
</dbReference>
<feature type="region of interest" description="Disordered" evidence="6">
    <location>
        <begin position="399"/>
        <end position="433"/>
    </location>
</feature>
<feature type="domain" description="Polycystin" evidence="9">
    <location>
        <begin position="74"/>
        <end position="134"/>
    </location>
</feature>
<evidence type="ECO:0000256" key="3">
    <source>
        <dbReference type="ARBA" id="ARBA00022692"/>
    </source>
</evidence>
<dbReference type="Pfam" id="PF08016">
    <property type="entry name" value="PKD_channel"/>
    <property type="match status" value="1"/>
</dbReference>
<keyword evidence="10" id="KW-1185">Reference proteome</keyword>
<feature type="domain" description="Polycystin cation channel PKD1/PKD2" evidence="8">
    <location>
        <begin position="150"/>
        <end position="334"/>
    </location>
</feature>
<evidence type="ECO:0000256" key="5">
    <source>
        <dbReference type="ARBA" id="ARBA00023136"/>
    </source>
</evidence>
<dbReference type="PANTHER" id="PTHR10877">
    <property type="entry name" value="POLYCYSTIN FAMILY MEMBER"/>
    <property type="match status" value="1"/>
</dbReference>
<keyword evidence="5 7" id="KW-0472">Membrane</keyword>
<feature type="transmembrane region" description="Helical" evidence="7">
    <location>
        <begin position="280"/>
        <end position="300"/>
    </location>
</feature>
<evidence type="ECO:0000259" key="9">
    <source>
        <dbReference type="Pfam" id="PF20519"/>
    </source>
</evidence>
<dbReference type="GO" id="GO:0016020">
    <property type="term" value="C:membrane"/>
    <property type="evidence" value="ECO:0007669"/>
    <property type="project" value="UniProtKB-SubCell"/>
</dbReference>
<comment type="similarity">
    <text evidence="2">Belongs to the polycystin family.</text>
</comment>
<dbReference type="GO" id="GO:0050982">
    <property type="term" value="P:detection of mechanical stimulus"/>
    <property type="evidence" value="ECO:0007669"/>
    <property type="project" value="TreeGrafter"/>
</dbReference>
<evidence type="ECO:0000256" key="1">
    <source>
        <dbReference type="ARBA" id="ARBA00004141"/>
    </source>
</evidence>
<reference evidence="11" key="1">
    <citation type="submission" date="2016-11" db="UniProtKB">
        <authorList>
            <consortium name="WormBaseParasite"/>
        </authorList>
    </citation>
    <scope>IDENTIFICATION</scope>
</reference>
<evidence type="ECO:0000259" key="8">
    <source>
        <dbReference type="Pfam" id="PF08016"/>
    </source>
</evidence>
<dbReference type="GO" id="GO:0005262">
    <property type="term" value="F:calcium channel activity"/>
    <property type="evidence" value="ECO:0007669"/>
    <property type="project" value="TreeGrafter"/>
</dbReference>
<feature type="compositionally biased region" description="Low complexity" evidence="6">
    <location>
        <begin position="413"/>
        <end position="425"/>
    </location>
</feature>
<evidence type="ECO:0000256" key="7">
    <source>
        <dbReference type="SAM" id="Phobius"/>
    </source>
</evidence>
<proteinExistence type="inferred from homology"/>
<keyword evidence="3 7" id="KW-0812">Transmembrane</keyword>
<feature type="transmembrane region" description="Helical" evidence="7">
    <location>
        <begin position="180"/>
        <end position="206"/>
    </location>
</feature>
<dbReference type="AlphaFoldDB" id="A0A1I8FCC3"/>
<dbReference type="Pfam" id="PF20519">
    <property type="entry name" value="Polycystin_dom"/>
    <property type="match status" value="1"/>
</dbReference>
<name>A0A1I8FCC3_9PLAT</name>
<keyword evidence="4 7" id="KW-1133">Transmembrane helix</keyword>